<gene>
    <name evidence="4" type="primary">RE1</name>
    <name evidence="4" type="ORF">EVAR_39529_1</name>
</gene>
<dbReference type="InterPro" id="IPR054722">
    <property type="entry name" value="PolX-like_BBD"/>
</dbReference>
<dbReference type="SUPFAM" id="SSF57756">
    <property type="entry name" value="Retrovirus zinc finger-like domains"/>
    <property type="match status" value="1"/>
</dbReference>
<dbReference type="PANTHER" id="PTHR47481:SF14">
    <property type="entry name" value="RETROTRANSPOSON COPIA-LIKE N-TERMINAL DOMAIN-CONTAINING PROTEIN"/>
    <property type="match status" value="1"/>
</dbReference>
<accession>A0A4C1XKB5</accession>
<protein>
    <submittedName>
        <fullName evidence="4">Retrovirus-related Pol polyprotein from transposon RE1 Endonuclease RE1</fullName>
    </submittedName>
</protein>
<dbReference type="PANTHER" id="PTHR47481">
    <property type="match status" value="1"/>
</dbReference>
<dbReference type="Pfam" id="PF13976">
    <property type="entry name" value="gag_pre-integrs"/>
    <property type="match status" value="1"/>
</dbReference>
<feature type="domain" description="CCHC-type" evidence="3">
    <location>
        <begin position="225"/>
        <end position="240"/>
    </location>
</feature>
<evidence type="ECO:0000313" key="5">
    <source>
        <dbReference type="Proteomes" id="UP000299102"/>
    </source>
</evidence>
<keyword evidence="1" id="KW-0479">Metal-binding</keyword>
<keyword evidence="4" id="KW-0540">Nuclease</keyword>
<dbReference type="InterPro" id="IPR057670">
    <property type="entry name" value="SH3_retrovirus"/>
</dbReference>
<dbReference type="GO" id="GO:0008270">
    <property type="term" value="F:zinc ion binding"/>
    <property type="evidence" value="ECO:0007669"/>
    <property type="project" value="UniProtKB-KW"/>
</dbReference>
<name>A0A4C1XKB5_EUMVA</name>
<dbReference type="Proteomes" id="UP000299102">
    <property type="component" value="Unassembled WGS sequence"/>
</dbReference>
<evidence type="ECO:0000256" key="1">
    <source>
        <dbReference type="PROSITE-ProRule" id="PRU00047"/>
    </source>
</evidence>
<dbReference type="SMART" id="SM00343">
    <property type="entry name" value="ZnF_C2HC"/>
    <property type="match status" value="1"/>
</dbReference>
<dbReference type="PROSITE" id="PS50158">
    <property type="entry name" value="ZF_CCHC"/>
    <property type="match status" value="1"/>
</dbReference>
<dbReference type="GO" id="GO:0003676">
    <property type="term" value="F:nucleic acid binding"/>
    <property type="evidence" value="ECO:0007669"/>
    <property type="project" value="InterPro"/>
</dbReference>
<feature type="region of interest" description="Disordered" evidence="2">
    <location>
        <begin position="519"/>
        <end position="571"/>
    </location>
</feature>
<feature type="compositionally biased region" description="Basic and acidic residues" evidence="2">
    <location>
        <begin position="519"/>
        <end position="530"/>
    </location>
</feature>
<dbReference type="GO" id="GO:0004519">
    <property type="term" value="F:endonuclease activity"/>
    <property type="evidence" value="ECO:0007669"/>
    <property type="project" value="UniProtKB-KW"/>
</dbReference>
<proteinExistence type="predicted"/>
<feature type="compositionally biased region" description="Low complexity" evidence="2">
    <location>
        <begin position="548"/>
        <end position="566"/>
    </location>
</feature>
<keyword evidence="1" id="KW-0862">Zinc</keyword>
<dbReference type="InterPro" id="IPR025724">
    <property type="entry name" value="GAG-pre-integrase_dom"/>
</dbReference>
<dbReference type="Pfam" id="PF00098">
    <property type="entry name" value="zf-CCHC"/>
    <property type="match status" value="1"/>
</dbReference>
<evidence type="ECO:0000256" key="2">
    <source>
        <dbReference type="SAM" id="MobiDB-lite"/>
    </source>
</evidence>
<dbReference type="EMBL" id="BGZK01000882">
    <property type="protein sequence ID" value="GBP63868.1"/>
    <property type="molecule type" value="Genomic_DNA"/>
</dbReference>
<dbReference type="AlphaFoldDB" id="A0A4C1XKB5"/>
<reference evidence="4 5" key="1">
    <citation type="journal article" date="2019" name="Commun. Biol.">
        <title>The bagworm genome reveals a unique fibroin gene that provides high tensile strength.</title>
        <authorList>
            <person name="Kono N."/>
            <person name="Nakamura H."/>
            <person name="Ohtoshi R."/>
            <person name="Tomita M."/>
            <person name="Numata K."/>
            <person name="Arakawa K."/>
        </authorList>
    </citation>
    <scope>NUCLEOTIDE SEQUENCE [LARGE SCALE GENOMIC DNA]</scope>
</reference>
<dbReference type="InterPro" id="IPR001878">
    <property type="entry name" value="Znf_CCHC"/>
</dbReference>
<keyword evidence="1" id="KW-0863">Zinc-finger</keyword>
<evidence type="ECO:0000313" key="4">
    <source>
        <dbReference type="EMBL" id="GBP63868.1"/>
    </source>
</evidence>
<dbReference type="Pfam" id="PF25597">
    <property type="entry name" value="SH3_retrovirus"/>
    <property type="match status" value="1"/>
</dbReference>
<dbReference type="Gene3D" id="4.10.60.10">
    <property type="entry name" value="Zinc finger, CCHC-type"/>
    <property type="match status" value="1"/>
</dbReference>
<comment type="caution">
    <text evidence="4">The sequence shown here is derived from an EMBL/GenBank/DDBJ whole genome shotgun (WGS) entry which is preliminary data.</text>
</comment>
<keyword evidence="4" id="KW-0255">Endonuclease</keyword>
<keyword evidence="4" id="KW-0378">Hydrolase</keyword>
<dbReference type="OrthoDB" id="7920740at2759"/>
<keyword evidence="5" id="KW-1185">Reference proteome</keyword>
<sequence length="636" mass="71526">MTSNYLANIPKLKGRENYEQWCFAVQNVLVLENMASAITQRLAASSTETQNSDDAKAKAKLVLTIDPSLYVHIKHAATTYDLWEKLKNLMIPGIQEKLVCCVLINIRLENCDSMTQYVTQIVETSQRLQGTGFKILDEWIGALMLAGLPKKYGPMLMAIEHSGIEISVDVIKTKLMDICSEVGSVSVSCSETAFAANNRQRIKYIGNPKYDQKLTVTSKPVKVIKCYRCKQTGHYKNQCPTNSEISKRKQSNAFSAIFLSGKFNCDNWYIDSGASKHMTARKEYVVNPSYEHKTKEIIVANKTCVPVLCSGDVNIITVVKDVEYDITVSDVLCIPSLTTNLLSVSRLIENGNNVVFKEKCCYIYNQQGTLVGKAEQVDGVYRLYTKDVEQILAATAKTSSETWHRRLGHINSVSMNKMKNGAAEGISYTDIANIDKWNKPNLSHVRIFGSKVMMHISKEKRLKWDEKARELILVGYAENVKGYRVYDSENNSVTTSRDIIIMEKAENTVDIPIECKDSAEDQEHEEKEESSFNDTDIDDEKDITYVPDASSVSDTYDSSDTHSTASESDESIINVNQEVTDKRVRKISDRFGYNHLCITEPEDHNVTDITLEEALNGPESKHWREHGGGVGIIQEE</sequence>
<dbReference type="Pfam" id="PF22936">
    <property type="entry name" value="Pol_BBD"/>
    <property type="match status" value="1"/>
</dbReference>
<dbReference type="Pfam" id="PF14223">
    <property type="entry name" value="Retrotran_gag_2"/>
    <property type="match status" value="1"/>
</dbReference>
<evidence type="ECO:0000259" key="3">
    <source>
        <dbReference type="PROSITE" id="PS50158"/>
    </source>
</evidence>
<dbReference type="InterPro" id="IPR036875">
    <property type="entry name" value="Znf_CCHC_sf"/>
</dbReference>
<organism evidence="4 5">
    <name type="scientific">Eumeta variegata</name>
    <name type="common">Bagworm moth</name>
    <name type="synonym">Eumeta japonica</name>
    <dbReference type="NCBI Taxonomy" id="151549"/>
    <lineage>
        <taxon>Eukaryota</taxon>
        <taxon>Metazoa</taxon>
        <taxon>Ecdysozoa</taxon>
        <taxon>Arthropoda</taxon>
        <taxon>Hexapoda</taxon>
        <taxon>Insecta</taxon>
        <taxon>Pterygota</taxon>
        <taxon>Neoptera</taxon>
        <taxon>Endopterygota</taxon>
        <taxon>Lepidoptera</taxon>
        <taxon>Glossata</taxon>
        <taxon>Ditrysia</taxon>
        <taxon>Tineoidea</taxon>
        <taxon>Psychidae</taxon>
        <taxon>Oiketicinae</taxon>
        <taxon>Eumeta</taxon>
    </lineage>
</organism>